<evidence type="ECO:0000313" key="9">
    <source>
        <dbReference type="EMBL" id="EJW94689.1"/>
    </source>
</evidence>
<sequence>MLPYQKQMYRILSHLLSDESVRIDERYTAERKPANVALVPVSSNGSLCGAFNINVEKALNEAIASYLDKGLEKDNIIIYPLGRKIAEAAKRTGCRISGDYCDLSDRHLYGDVVRFAESLVHSYLSGELDRIEFIYNHGKSTSVQEIRTMTYLPFSYQETETPE</sequence>
<keyword evidence="4" id="KW-0375">Hydrogen ion transport</keyword>
<organism evidence="9">
    <name type="scientific">gut metagenome</name>
    <dbReference type="NCBI Taxonomy" id="749906"/>
    <lineage>
        <taxon>unclassified sequences</taxon>
        <taxon>metagenomes</taxon>
        <taxon>organismal metagenomes</taxon>
    </lineage>
</organism>
<dbReference type="SUPFAM" id="SSF52943">
    <property type="entry name" value="ATP synthase (F1-ATPase), gamma subunit"/>
    <property type="match status" value="1"/>
</dbReference>
<dbReference type="Pfam" id="PF00231">
    <property type="entry name" value="ATP-synt"/>
    <property type="match status" value="1"/>
</dbReference>
<comment type="subcellular location">
    <subcellularLocation>
        <location evidence="1">Membrane</location>
        <topology evidence="1">Peripheral membrane protein</topology>
    </subcellularLocation>
</comment>
<gene>
    <name evidence="9" type="ORF">EVA_17204</name>
</gene>
<keyword evidence="6" id="KW-0472">Membrane</keyword>
<evidence type="ECO:0000256" key="5">
    <source>
        <dbReference type="ARBA" id="ARBA00023065"/>
    </source>
</evidence>
<comment type="caution">
    <text evidence="9">The sequence shown here is derived from an EMBL/GenBank/DDBJ whole genome shotgun (WGS) entry which is preliminary data.</text>
</comment>
<protein>
    <submittedName>
        <fullName evidence="9">ATP synthase F1 subcomplex gamma subunit</fullName>
    </submittedName>
</protein>
<dbReference type="InterPro" id="IPR000131">
    <property type="entry name" value="ATP_synth_F1_gsu"/>
</dbReference>
<dbReference type="GO" id="GO:0046933">
    <property type="term" value="F:proton-transporting ATP synthase activity, rotational mechanism"/>
    <property type="evidence" value="ECO:0007669"/>
    <property type="project" value="InterPro"/>
</dbReference>
<dbReference type="GO" id="GO:0045259">
    <property type="term" value="C:proton-transporting ATP synthase complex"/>
    <property type="evidence" value="ECO:0007669"/>
    <property type="project" value="UniProtKB-KW"/>
</dbReference>
<evidence type="ECO:0000256" key="6">
    <source>
        <dbReference type="ARBA" id="ARBA00023136"/>
    </source>
</evidence>
<name>J9G5A3_9ZZZZ</name>
<keyword evidence="5" id="KW-0406">Ion transport</keyword>
<feature type="non-terminal residue" evidence="9">
    <location>
        <position position="163"/>
    </location>
</feature>
<dbReference type="EMBL" id="AMCI01006235">
    <property type="protein sequence ID" value="EJW94689.1"/>
    <property type="molecule type" value="Genomic_DNA"/>
</dbReference>
<keyword evidence="3" id="KW-0813">Transport</keyword>
<comment type="similarity">
    <text evidence="2">Belongs to the ATPase gamma chain family.</text>
</comment>
<dbReference type="Gene3D" id="3.40.1380.10">
    <property type="match status" value="1"/>
</dbReference>
<keyword evidence="7" id="KW-0139">CF(1)</keyword>
<dbReference type="InterPro" id="IPR035968">
    <property type="entry name" value="ATP_synth_F1_ATPase_gsu"/>
</dbReference>
<dbReference type="AlphaFoldDB" id="J9G5A3"/>
<accession>J9G5A3</accession>
<evidence type="ECO:0000256" key="7">
    <source>
        <dbReference type="ARBA" id="ARBA00023196"/>
    </source>
</evidence>
<reference evidence="9" key="1">
    <citation type="journal article" date="2012" name="PLoS ONE">
        <title>Gene sets for utilization of primary and secondary nutrition supplies in the distal gut of endangered iberian lynx.</title>
        <authorList>
            <person name="Alcaide M."/>
            <person name="Messina E."/>
            <person name="Richter M."/>
            <person name="Bargiela R."/>
            <person name="Peplies J."/>
            <person name="Huws S.A."/>
            <person name="Newbold C.J."/>
            <person name="Golyshin P.N."/>
            <person name="Simon M.A."/>
            <person name="Lopez G."/>
            <person name="Yakimov M.M."/>
            <person name="Ferrer M."/>
        </authorList>
    </citation>
    <scope>NUCLEOTIDE SEQUENCE</scope>
</reference>
<evidence type="ECO:0000256" key="2">
    <source>
        <dbReference type="ARBA" id="ARBA00007681"/>
    </source>
</evidence>
<keyword evidence="8" id="KW-0066">ATP synthesis</keyword>
<evidence type="ECO:0000256" key="1">
    <source>
        <dbReference type="ARBA" id="ARBA00004170"/>
    </source>
</evidence>
<evidence type="ECO:0000256" key="8">
    <source>
        <dbReference type="ARBA" id="ARBA00023310"/>
    </source>
</evidence>
<proteinExistence type="inferred from homology"/>
<evidence type="ECO:0000256" key="3">
    <source>
        <dbReference type="ARBA" id="ARBA00022448"/>
    </source>
</evidence>
<evidence type="ECO:0000256" key="4">
    <source>
        <dbReference type="ARBA" id="ARBA00022781"/>
    </source>
</evidence>